<dbReference type="EMBL" id="PTIS01000027">
    <property type="protein sequence ID" value="PPK43689.1"/>
    <property type="molecule type" value="Genomic_DNA"/>
</dbReference>
<organism evidence="2 3">
    <name type="scientific">Clostridium algidicarnis DSM 15099</name>
    <dbReference type="NCBI Taxonomy" id="1121295"/>
    <lineage>
        <taxon>Bacteria</taxon>
        <taxon>Bacillati</taxon>
        <taxon>Bacillota</taxon>
        <taxon>Clostridia</taxon>
        <taxon>Eubacteriales</taxon>
        <taxon>Clostridiaceae</taxon>
        <taxon>Clostridium</taxon>
    </lineage>
</organism>
<keyword evidence="2" id="KW-0808">Transferase</keyword>
<gene>
    <name evidence="2" type="ORF">BD821_12720</name>
</gene>
<comment type="caution">
    <text evidence="2">The sequence shown here is derived from an EMBL/GenBank/DDBJ whole genome shotgun (WGS) entry which is preliminary data.</text>
</comment>
<sequence>MKLIKDSGIDIDMLYDVIALCTFGSYNESCWDKERSDIDVMVLSNTELEWTREMEIEDYLTHHLSVYFNHENIHIAFINDFVYPFGEIMISSPNKIILQEERYLDYILGYSSFKRDREYLEIMRDYHLKEGGFYEGIFD</sequence>
<feature type="domain" description="Polymerase nucleotidyl transferase" evidence="1">
    <location>
        <begin position="15"/>
        <end position="58"/>
    </location>
</feature>
<dbReference type="InterPro" id="IPR043519">
    <property type="entry name" value="NT_sf"/>
</dbReference>
<protein>
    <submittedName>
        <fullName evidence="2">Nucleotidyltransferase-like protein</fullName>
    </submittedName>
</protein>
<evidence type="ECO:0000259" key="1">
    <source>
        <dbReference type="Pfam" id="PF01909"/>
    </source>
</evidence>
<evidence type="ECO:0000313" key="3">
    <source>
        <dbReference type="Proteomes" id="UP000239863"/>
    </source>
</evidence>
<reference evidence="2 3" key="1">
    <citation type="submission" date="2018-02" db="EMBL/GenBank/DDBJ databases">
        <title>Genomic Encyclopedia of Archaeal and Bacterial Type Strains, Phase II (KMG-II): from individual species to whole genera.</title>
        <authorList>
            <person name="Goeker M."/>
        </authorList>
    </citation>
    <scope>NUCLEOTIDE SEQUENCE [LARGE SCALE GENOMIC DNA]</scope>
    <source>
        <strain evidence="2 3">DSM 15099</strain>
    </source>
</reference>
<proteinExistence type="predicted"/>
<dbReference type="Pfam" id="PF01909">
    <property type="entry name" value="NTP_transf_2"/>
    <property type="match status" value="1"/>
</dbReference>
<dbReference type="Proteomes" id="UP000239863">
    <property type="component" value="Unassembled WGS sequence"/>
</dbReference>
<dbReference type="Gene3D" id="3.30.460.10">
    <property type="entry name" value="Beta Polymerase, domain 2"/>
    <property type="match status" value="1"/>
</dbReference>
<dbReference type="AlphaFoldDB" id="A0A2S6FUS2"/>
<dbReference type="GO" id="GO:0016779">
    <property type="term" value="F:nucleotidyltransferase activity"/>
    <property type="evidence" value="ECO:0007669"/>
    <property type="project" value="InterPro"/>
</dbReference>
<evidence type="ECO:0000313" key="2">
    <source>
        <dbReference type="EMBL" id="PPK43689.1"/>
    </source>
</evidence>
<dbReference type="SUPFAM" id="SSF81301">
    <property type="entry name" value="Nucleotidyltransferase"/>
    <property type="match status" value="1"/>
</dbReference>
<dbReference type="RefSeq" id="WP_242971517.1">
    <property type="nucleotide sequence ID" value="NZ_PTIS01000027.1"/>
</dbReference>
<accession>A0A2S6FUS2</accession>
<name>A0A2S6FUS2_9CLOT</name>
<dbReference type="InterPro" id="IPR002934">
    <property type="entry name" value="Polymerase_NTP_transf_dom"/>
</dbReference>